<protein>
    <recommendedName>
        <fullName evidence="6">Oligopeptidase F</fullName>
        <ecNumber evidence="6">3.4.24.-</ecNumber>
    </recommendedName>
</protein>
<name>A0A2S9GZ62_9BURK</name>
<feature type="domain" description="Oligopeptidase F N-terminal" evidence="9">
    <location>
        <begin position="134"/>
        <end position="201"/>
    </location>
</feature>
<keyword evidence="7" id="KW-0732">Signal</keyword>
<dbReference type="GO" id="GO:0006518">
    <property type="term" value="P:peptide metabolic process"/>
    <property type="evidence" value="ECO:0007669"/>
    <property type="project" value="TreeGrafter"/>
</dbReference>
<accession>A0A2S9GZ62</accession>
<dbReference type="InterPro" id="IPR042088">
    <property type="entry name" value="OligoPept_F_C"/>
</dbReference>
<dbReference type="EMBL" id="PUGF01000010">
    <property type="protein sequence ID" value="PRC92997.1"/>
    <property type="molecule type" value="Genomic_DNA"/>
</dbReference>
<dbReference type="InterPro" id="IPR045090">
    <property type="entry name" value="Pept_M3A_M3B"/>
</dbReference>
<keyword evidence="1 6" id="KW-0645">Protease</keyword>
<evidence type="ECO:0000256" key="4">
    <source>
        <dbReference type="ARBA" id="ARBA00022833"/>
    </source>
</evidence>
<gene>
    <name evidence="10" type="ORF">S2091_2414</name>
</gene>
<reference evidence="10 11" key="1">
    <citation type="submission" date="2018-02" db="EMBL/GenBank/DDBJ databases">
        <title>Solimicrobium silvestre gen. nov., sp. nov., isolated from alpine forest soil.</title>
        <authorList>
            <person name="Margesin R."/>
            <person name="Albuquerque L."/>
            <person name="Zhang D.-C."/>
            <person name="Froufe H.J.C."/>
            <person name="Severino R."/>
            <person name="Roxo I."/>
            <person name="Egas C."/>
            <person name="Da Costa M.S."/>
        </authorList>
    </citation>
    <scope>NUCLEOTIDE SEQUENCE [LARGE SCALE GENOMIC DNA]</scope>
    <source>
        <strain evidence="10 11">S20-91</strain>
    </source>
</reference>
<dbReference type="Gene3D" id="1.10.1370.20">
    <property type="entry name" value="Oligoendopeptidase f, C-terminal domain"/>
    <property type="match status" value="1"/>
</dbReference>
<dbReference type="PANTHER" id="PTHR11804">
    <property type="entry name" value="PROTEASE M3 THIMET OLIGOPEPTIDASE-RELATED"/>
    <property type="match status" value="1"/>
</dbReference>
<sequence length="625" mass="70603">MTKNISLATTLAATFTLVSALLPSLSSAAETENDRWNLADLYATQDAWEFDSQQLEKQLKEFSACQGKLGESVKRFKSCLDLNADMVKRFVRLSSYASQSRDQDTGATLGQDLSQRADILAVKLDEATSFIRPEILKLGANKVTHFINQDKTLQQYRHFMDGILRTAPHTLDASGESLVANFGSATNAGQSVYTTLSNADMPWPTVKLSDGTEVKLDQAAYTKYRAADNRADRKIVFDAFWGKWKEFERTYGVTFYEQLKKESVYTKVRHYPDSLTRALDGNNLPPAVYNMLIEQTHANLPTLHRYFKLRAKMLGVTDLHYYDIYPPIVSSNLKYPVEQGKELMLAAVQPLGSDYVAAMQNGLQHRWMDVYPRPHKLSGAYMNGAVYDVHPYLLLNYNDDYESISTLAHEWGHAMHSYLANKAQPYINADYPTFTAEIASTTNEVFMLDHMLKIAKNDDEKLLYLGSALENLRGTFFRQAMFADFERTVHAKVDKGESLTGEDITKIYTDILKRYHGDAEGVMKIDDLYGIEWAYIPHFYNQFYVFQYATSIAAGSMFAGQILSHPNDKAVRENYLNVLRSGGSADPYDVVKAAGVDLASPAPYQAIFARMNSIMDQIEAIQKKR</sequence>
<keyword evidence="5 6" id="KW-0482">Metalloprotease</keyword>
<evidence type="ECO:0000256" key="5">
    <source>
        <dbReference type="ARBA" id="ARBA00023049"/>
    </source>
</evidence>
<dbReference type="Pfam" id="PF08439">
    <property type="entry name" value="Peptidase_M3_N"/>
    <property type="match status" value="1"/>
</dbReference>
<dbReference type="SUPFAM" id="SSF55486">
    <property type="entry name" value="Metalloproteases ('zincins'), catalytic domain"/>
    <property type="match status" value="1"/>
</dbReference>
<dbReference type="InterPro" id="IPR004438">
    <property type="entry name" value="Peptidase_M3B"/>
</dbReference>
<dbReference type="GO" id="GO:0004222">
    <property type="term" value="F:metalloendopeptidase activity"/>
    <property type="evidence" value="ECO:0007669"/>
    <property type="project" value="UniProtKB-UniRule"/>
</dbReference>
<comment type="caution">
    <text evidence="10">The sequence shown here is derived from an EMBL/GenBank/DDBJ whole genome shotgun (WGS) entry which is preliminary data.</text>
</comment>
<dbReference type="InterPro" id="IPR013647">
    <property type="entry name" value="OligopepF_N_dom"/>
</dbReference>
<evidence type="ECO:0000256" key="3">
    <source>
        <dbReference type="ARBA" id="ARBA00022801"/>
    </source>
</evidence>
<proteinExistence type="inferred from homology"/>
<feature type="domain" description="Peptidase M3A/M3B catalytic" evidence="8">
    <location>
        <begin position="226"/>
        <end position="608"/>
    </location>
</feature>
<dbReference type="GO" id="GO:0046872">
    <property type="term" value="F:metal ion binding"/>
    <property type="evidence" value="ECO:0007669"/>
    <property type="project" value="UniProtKB-UniRule"/>
</dbReference>
<dbReference type="NCBIfam" id="TIGR00181">
    <property type="entry name" value="pepF"/>
    <property type="match status" value="1"/>
</dbReference>
<dbReference type="AlphaFoldDB" id="A0A2S9GZ62"/>
<evidence type="ECO:0000313" key="11">
    <source>
        <dbReference type="Proteomes" id="UP000237839"/>
    </source>
</evidence>
<evidence type="ECO:0000256" key="6">
    <source>
        <dbReference type="RuleBase" id="RU368091"/>
    </source>
</evidence>
<dbReference type="Proteomes" id="UP000237839">
    <property type="component" value="Unassembled WGS sequence"/>
</dbReference>
<dbReference type="CDD" id="cd09608">
    <property type="entry name" value="M3B_PepF"/>
    <property type="match status" value="1"/>
</dbReference>
<dbReference type="Pfam" id="PF01432">
    <property type="entry name" value="Peptidase_M3"/>
    <property type="match status" value="1"/>
</dbReference>
<keyword evidence="2 6" id="KW-0479">Metal-binding</keyword>
<keyword evidence="3 6" id="KW-0378">Hydrolase</keyword>
<comment type="cofactor">
    <cofactor evidence="6">
        <name>Zn(2+)</name>
        <dbReference type="ChEBI" id="CHEBI:29105"/>
    </cofactor>
    <text evidence="6">Binds 1 zinc ion.</text>
</comment>
<evidence type="ECO:0000259" key="8">
    <source>
        <dbReference type="Pfam" id="PF01432"/>
    </source>
</evidence>
<dbReference type="EC" id="3.4.24.-" evidence="6"/>
<dbReference type="InterPro" id="IPR001567">
    <property type="entry name" value="Pept_M3A_M3B_dom"/>
</dbReference>
<keyword evidence="4 6" id="KW-0862">Zinc</keyword>
<evidence type="ECO:0000256" key="7">
    <source>
        <dbReference type="SAM" id="SignalP"/>
    </source>
</evidence>
<dbReference type="Gene3D" id="1.20.140.70">
    <property type="entry name" value="Oligopeptidase f, N-terminal domain"/>
    <property type="match status" value="1"/>
</dbReference>
<feature type="signal peptide" evidence="7">
    <location>
        <begin position="1"/>
        <end position="28"/>
    </location>
</feature>
<dbReference type="RefSeq" id="WP_105532121.1">
    <property type="nucleotide sequence ID" value="NZ_PUGF01000010.1"/>
</dbReference>
<evidence type="ECO:0000256" key="1">
    <source>
        <dbReference type="ARBA" id="ARBA00022670"/>
    </source>
</evidence>
<evidence type="ECO:0000313" key="10">
    <source>
        <dbReference type="EMBL" id="PRC92997.1"/>
    </source>
</evidence>
<dbReference type="GO" id="GO:0006508">
    <property type="term" value="P:proteolysis"/>
    <property type="evidence" value="ECO:0007669"/>
    <property type="project" value="UniProtKB-KW"/>
</dbReference>
<evidence type="ECO:0000259" key="9">
    <source>
        <dbReference type="Pfam" id="PF08439"/>
    </source>
</evidence>
<comment type="similarity">
    <text evidence="6">Belongs to the peptidase M3B family.</text>
</comment>
<feature type="chain" id="PRO_5015635833" description="Oligopeptidase F" evidence="7">
    <location>
        <begin position="29"/>
        <end position="625"/>
    </location>
</feature>
<dbReference type="Gene3D" id="1.10.287.830">
    <property type="entry name" value="putative peptidase helix hairpin domain like"/>
    <property type="match status" value="1"/>
</dbReference>
<comment type="function">
    <text evidence="6">Has oligopeptidase activity and degrades a variety of small bioactive peptides.</text>
</comment>
<organism evidence="10 11">
    <name type="scientific">Solimicrobium silvestre</name>
    <dbReference type="NCBI Taxonomy" id="2099400"/>
    <lineage>
        <taxon>Bacteria</taxon>
        <taxon>Pseudomonadati</taxon>
        <taxon>Pseudomonadota</taxon>
        <taxon>Betaproteobacteria</taxon>
        <taxon>Burkholderiales</taxon>
        <taxon>Oxalobacteraceae</taxon>
        <taxon>Solimicrobium</taxon>
    </lineage>
</organism>
<dbReference type="OrthoDB" id="9766487at2"/>
<evidence type="ECO:0000256" key="2">
    <source>
        <dbReference type="ARBA" id="ARBA00022723"/>
    </source>
</evidence>
<dbReference type="PANTHER" id="PTHR11804:SF84">
    <property type="entry name" value="SACCHAROLYSIN"/>
    <property type="match status" value="1"/>
</dbReference>
<keyword evidence="11" id="KW-1185">Reference proteome</keyword>